<dbReference type="Gene3D" id="2.60.40.3110">
    <property type="match status" value="1"/>
</dbReference>
<keyword evidence="3 9" id="KW-0813">Transport</keyword>
<dbReference type="KEGG" id="eum:ECUMN_0136"/>
<evidence type="ECO:0000256" key="6">
    <source>
        <dbReference type="ARBA" id="ARBA00022729"/>
    </source>
</evidence>
<evidence type="ECO:0000256" key="2">
    <source>
        <dbReference type="ARBA" id="ARBA00008064"/>
    </source>
</evidence>
<dbReference type="InterPro" id="IPR025949">
    <property type="entry name" value="PapC-like_C"/>
</dbReference>
<gene>
    <name evidence="12" type="ordered locus">ECUMN_0136</name>
</gene>
<dbReference type="Pfam" id="PF13953">
    <property type="entry name" value="PapC_C"/>
    <property type="match status" value="1"/>
</dbReference>
<dbReference type="Gene3D" id="3.10.20.410">
    <property type="match status" value="1"/>
</dbReference>
<sequence length="891" mass="98261">MILAAQLKAMSICKTRDLMQQEANVMKTKTSTKRHNLTRIAMYCSIMYSGATIGAESVEYDPTFLMGGNASSIDVSRYSDGNPTLPGVYDVSIYVNEQPVANLEIPFIAIPDKKNAQACITLKNLLQLHIKTPPADEENTILLPRDETLGNCLDLSLAIPKSSVNYDPSEQRLDINVPQAWVMKNYQNYVDPSLWENGINAATLSYNINAYRSENSNYTNDSVYTSFNGGVNLGAWRLRSSGNYSWRNDAGSNVEFMNRYVQRDITAIRSQLIMGESYTTGETFDSVSIRGIRLYSDSRMLPPVLANFAPTIRGVANTNAKVSITQSGYKIYETTVPPGPFVIDDLSPSGYGSDLIVTIEEADGSKRTFSQPFSSVIQMLRPGVSRWDISGGQINKDDLHHEPNLLQATYYRGLSNLFTGYTGFQVTDNHYAAGLLGIGMNTSVGAISFDVTHSSVDIPDDKRYQGQSYRISWNKFFDLTDTSLNIAAYRYSTQDYLGLNDALTLIDEVEHPTQDLDPKTMRNYGRMKNQFTVSINQPLRFGKDDYGSFYTSGSWSDYWGGSKSRSNYSVGYSNSASWGSYSISAQRSWDEYSQTENSIYLSFSIPIEKLMGTEHRDSGFQSIDTQLSTNMDGNNQFNMSSSGYSNDNRVSYSVNAGYGMNKTGKDLSNIGGYASYESPWGTLAGSVSATSDNNRQYSVNTDGGFVLHSGGLTFSNDSFSDNDTIALVKAPGAKGARINYGNNTVDRWGYGVTSALSPYQENKIALDTENLENDIEMKSTSTVAVPRQGSVIFAGFETNQGQSAIMNIKRSDGKGIPFAADIHDETNAIIGNVGQGGQAFVRGIQQQGTIKITWLEASMPKTCIAQYQQPNVTSEKIQQTIILNNILCQLQ</sequence>
<keyword evidence="6" id="KW-0732">Signal</keyword>
<keyword evidence="9" id="KW-1029">Fimbrium biogenesis</keyword>
<evidence type="ECO:0000256" key="8">
    <source>
        <dbReference type="ARBA" id="ARBA00023237"/>
    </source>
</evidence>
<dbReference type="InterPro" id="IPR042186">
    <property type="entry name" value="FimD_plug_dom"/>
</dbReference>
<dbReference type="Gene3D" id="2.60.40.2070">
    <property type="match status" value="1"/>
</dbReference>
<dbReference type="PANTHER" id="PTHR30451">
    <property type="entry name" value="OUTER MEMBRANE USHER PROTEIN"/>
    <property type="match status" value="1"/>
</dbReference>
<keyword evidence="4" id="KW-1134">Transmembrane beta strand</keyword>
<dbReference type="Pfam" id="PF00577">
    <property type="entry name" value="Usher"/>
    <property type="match status" value="1"/>
</dbReference>
<dbReference type="AlphaFoldDB" id="B7N808"/>
<dbReference type="InterPro" id="IPR043142">
    <property type="entry name" value="PapC-like_C_sf"/>
</dbReference>
<dbReference type="HOGENOM" id="CLU_009120_1_0_6"/>
<evidence type="ECO:0000256" key="3">
    <source>
        <dbReference type="ARBA" id="ARBA00022448"/>
    </source>
</evidence>
<dbReference type="SUPFAM" id="SSF141729">
    <property type="entry name" value="FimD N-terminal domain-like"/>
    <property type="match status" value="1"/>
</dbReference>
<evidence type="ECO:0000313" key="13">
    <source>
        <dbReference type="Proteomes" id="UP000007097"/>
    </source>
</evidence>
<evidence type="ECO:0000256" key="1">
    <source>
        <dbReference type="ARBA" id="ARBA00004571"/>
    </source>
</evidence>
<dbReference type="Gene3D" id="2.60.40.2610">
    <property type="entry name" value="Outer membrane usher protein FimD, plug domain"/>
    <property type="match status" value="1"/>
</dbReference>
<dbReference type="NCBIfam" id="NF007337">
    <property type="entry name" value="PRK09828.1"/>
    <property type="match status" value="1"/>
</dbReference>
<keyword evidence="8 9" id="KW-0998">Cell outer membrane</keyword>
<dbReference type="GO" id="GO:0009297">
    <property type="term" value="P:pilus assembly"/>
    <property type="evidence" value="ECO:0007669"/>
    <property type="project" value="InterPro"/>
</dbReference>
<dbReference type="InterPro" id="IPR025885">
    <property type="entry name" value="PapC_N"/>
</dbReference>
<keyword evidence="5 9" id="KW-0812">Transmembrane</keyword>
<protein>
    <submittedName>
        <fullName evidence="12">Outer membrane usher protein htrE (Heat shock protein E)</fullName>
    </submittedName>
</protein>
<organism evidence="12 13">
    <name type="scientific">Escherichia coli O17:K52:H18 (strain UMN026 / ExPEC)</name>
    <dbReference type="NCBI Taxonomy" id="585056"/>
    <lineage>
        <taxon>Bacteria</taxon>
        <taxon>Pseudomonadati</taxon>
        <taxon>Pseudomonadota</taxon>
        <taxon>Gammaproteobacteria</taxon>
        <taxon>Enterobacterales</taxon>
        <taxon>Enterobacteriaceae</taxon>
        <taxon>Escherichia</taxon>
    </lineage>
</organism>
<dbReference type="STRING" id="585056.ECUMN_0136"/>
<reference evidence="13" key="1">
    <citation type="journal article" date="2009" name="PLoS Genet.">
        <title>Organised genome dynamics in the Escherichia coli species results in highly diverse adaptive paths.</title>
        <authorList>
            <person name="Touchon M."/>
            <person name="Hoede C."/>
            <person name="Tenaillon O."/>
            <person name="Barbe V."/>
            <person name="Baeriswyl S."/>
            <person name="Bidet P."/>
            <person name="Bingen E."/>
            <person name="Bonacorsi S."/>
            <person name="Bouchier C."/>
            <person name="Bouvet O."/>
            <person name="Calteau A."/>
            <person name="Chiapello H."/>
            <person name="Clermont O."/>
            <person name="Cruveiller S."/>
            <person name="Danchin A."/>
            <person name="Diard M."/>
            <person name="Dossat C."/>
            <person name="Karoui M.E."/>
            <person name="Frapy E."/>
            <person name="Garry L."/>
            <person name="Ghigo J.M."/>
            <person name="Gilles A.M."/>
            <person name="Johnson J."/>
            <person name="Le Bouguenec C."/>
            <person name="Lescat M."/>
            <person name="Mangenot S."/>
            <person name="Martinez-Jehanne V."/>
            <person name="Matic I."/>
            <person name="Nassif X."/>
            <person name="Oztas S."/>
            <person name="Petit M.A."/>
            <person name="Pichon C."/>
            <person name="Rouy Z."/>
            <person name="Ruf C.S."/>
            <person name="Schneider D."/>
            <person name="Tourret J."/>
            <person name="Vacherie B."/>
            <person name="Vallenet D."/>
            <person name="Medigue C."/>
            <person name="Rocha E.P.C."/>
            <person name="Denamur E."/>
        </authorList>
    </citation>
    <scope>NUCLEOTIDE SEQUENCE [LARGE SCALE GENOMIC DNA]</scope>
    <source>
        <strain evidence="13">UMN026 / ExPEC</strain>
    </source>
</reference>
<accession>B7N808</accession>
<name>B7N808_ECOLU</name>
<evidence type="ECO:0000256" key="9">
    <source>
        <dbReference type="RuleBase" id="RU003884"/>
    </source>
</evidence>
<dbReference type="PANTHER" id="PTHR30451:SF3">
    <property type="entry name" value="OUTER MEMBRANE USHER PROTEIN HTRE-RELATED"/>
    <property type="match status" value="1"/>
</dbReference>
<evidence type="ECO:0000313" key="12">
    <source>
        <dbReference type="EMBL" id="CAR11358.1"/>
    </source>
</evidence>
<dbReference type="InterPro" id="IPR037224">
    <property type="entry name" value="PapC_N_sf"/>
</dbReference>
<keyword evidence="7 9" id="KW-0472">Membrane</keyword>
<comment type="subcellular location">
    <subcellularLocation>
        <location evidence="1 9">Cell outer membrane</location>
        <topology evidence="1 9">Multi-pass membrane protein</topology>
    </subcellularLocation>
</comment>
<comment type="similarity">
    <text evidence="2 9">Belongs to the fimbrial export usher family.</text>
</comment>
<evidence type="ECO:0000259" key="10">
    <source>
        <dbReference type="Pfam" id="PF13953"/>
    </source>
</evidence>
<dbReference type="FunFam" id="2.60.40.3110:FF:000001">
    <property type="entry name" value="Putative fimbrial outer membrane usher"/>
    <property type="match status" value="1"/>
</dbReference>
<feature type="domain" description="PapC N-terminal" evidence="11">
    <location>
        <begin position="59"/>
        <end position="210"/>
    </location>
</feature>
<dbReference type="InterPro" id="IPR018030">
    <property type="entry name" value="Fimbrial_membr_usher_CS"/>
</dbReference>
<evidence type="ECO:0000256" key="7">
    <source>
        <dbReference type="ARBA" id="ARBA00023136"/>
    </source>
</evidence>
<evidence type="ECO:0000259" key="11">
    <source>
        <dbReference type="Pfam" id="PF13954"/>
    </source>
</evidence>
<dbReference type="Pfam" id="PF13954">
    <property type="entry name" value="PapC_N"/>
    <property type="match status" value="1"/>
</dbReference>
<evidence type="ECO:0000256" key="4">
    <source>
        <dbReference type="ARBA" id="ARBA00022452"/>
    </source>
</evidence>
<dbReference type="PROSITE" id="PS01151">
    <property type="entry name" value="FIMBRIAL_USHER"/>
    <property type="match status" value="1"/>
</dbReference>
<dbReference type="Proteomes" id="UP000007097">
    <property type="component" value="Chromosome"/>
</dbReference>
<dbReference type="EMBL" id="CU928163">
    <property type="protein sequence ID" value="CAR11358.1"/>
    <property type="molecule type" value="Genomic_DNA"/>
</dbReference>
<proteinExistence type="inferred from homology"/>
<dbReference type="InterPro" id="IPR000015">
    <property type="entry name" value="Fimb_usher"/>
</dbReference>
<feature type="domain" description="PapC-like C-terminal" evidence="10">
    <location>
        <begin position="805"/>
        <end position="870"/>
    </location>
</feature>
<evidence type="ECO:0000256" key="5">
    <source>
        <dbReference type="ARBA" id="ARBA00022692"/>
    </source>
</evidence>
<dbReference type="GO" id="GO:0009279">
    <property type="term" value="C:cell outer membrane"/>
    <property type="evidence" value="ECO:0007669"/>
    <property type="project" value="UniProtKB-SubCell"/>
</dbReference>
<dbReference type="GO" id="GO:0015473">
    <property type="term" value="F:fimbrial usher porin activity"/>
    <property type="evidence" value="ECO:0007669"/>
    <property type="project" value="InterPro"/>
</dbReference>
<dbReference type="PATRIC" id="fig|585056.7.peg.329"/>